<feature type="transmembrane region" description="Helical" evidence="8">
    <location>
        <begin position="410"/>
        <end position="430"/>
    </location>
</feature>
<dbReference type="Proteomes" id="UP000298663">
    <property type="component" value="Chromosome X"/>
</dbReference>
<feature type="transmembrane region" description="Helical" evidence="8">
    <location>
        <begin position="581"/>
        <end position="601"/>
    </location>
</feature>
<evidence type="ECO:0000256" key="4">
    <source>
        <dbReference type="ARBA" id="ARBA00022729"/>
    </source>
</evidence>
<feature type="signal peptide" evidence="9">
    <location>
        <begin position="1"/>
        <end position="20"/>
    </location>
</feature>
<feature type="transmembrane region" description="Helical" evidence="8">
    <location>
        <begin position="555"/>
        <end position="575"/>
    </location>
</feature>
<evidence type="ECO:0000256" key="6">
    <source>
        <dbReference type="ARBA" id="ARBA00023136"/>
    </source>
</evidence>
<keyword evidence="6 8" id="KW-0472">Membrane</keyword>
<dbReference type="EMBL" id="CM016762">
    <property type="protein sequence ID" value="TMS36453.1"/>
    <property type="molecule type" value="Genomic_DNA"/>
</dbReference>
<evidence type="ECO:0000256" key="2">
    <source>
        <dbReference type="ARBA" id="ARBA00006618"/>
    </source>
</evidence>
<feature type="transmembrane region" description="Helical" evidence="8">
    <location>
        <begin position="803"/>
        <end position="822"/>
    </location>
</feature>
<feature type="chain" id="PRO_5020441976" description="SID1 transmembrane family member 1" evidence="9">
    <location>
        <begin position="21"/>
        <end position="837"/>
    </location>
</feature>
<dbReference type="GO" id="GO:0005764">
    <property type="term" value="C:lysosome"/>
    <property type="evidence" value="ECO:0007669"/>
    <property type="project" value="TreeGrafter"/>
</dbReference>
<reference evidence="10 11" key="1">
    <citation type="journal article" date="2015" name="Genome Biol.">
        <title>Comparative genomics of Steinernema reveals deeply conserved gene regulatory networks.</title>
        <authorList>
            <person name="Dillman A.R."/>
            <person name="Macchietto M."/>
            <person name="Porter C.F."/>
            <person name="Rogers A."/>
            <person name="Williams B."/>
            <person name="Antoshechkin I."/>
            <person name="Lee M.M."/>
            <person name="Goodwin Z."/>
            <person name="Lu X."/>
            <person name="Lewis E.E."/>
            <person name="Goodrich-Blair H."/>
            <person name="Stock S.P."/>
            <person name="Adams B.J."/>
            <person name="Sternberg P.W."/>
            <person name="Mortazavi A."/>
        </authorList>
    </citation>
    <scope>NUCLEOTIDE SEQUENCE [LARGE SCALE GENOMIC DNA]</scope>
    <source>
        <strain evidence="10 11">ALL</strain>
    </source>
</reference>
<dbReference type="GO" id="GO:0003725">
    <property type="term" value="F:double-stranded RNA binding"/>
    <property type="evidence" value="ECO:0007669"/>
    <property type="project" value="TreeGrafter"/>
</dbReference>
<dbReference type="PANTHER" id="PTHR12185:SF14">
    <property type="entry name" value="CHOLESTEROL UPTAKE PROTEIN 1"/>
    <property type="match status" value="1"/>
</dbReference>
<accession>A0A4V6I821</accession>
<feature type="transmembrane region" description="Helical" evidence="8">
    <location>
        <begin position="750"/>
        <end position="771"/>
    </location>
</feature>
<dbReference type="GO" id="GO:0005886">
    <property type="term" value="C:plasma membrane"/>
    <property type="evidence" value="ECO:0007669"/>
    <property type="project" value="TreeGrafter"/>
</dbReference>
<feature type="transmembrane region" description="Helical" evidence="8">
    <location>
        <begin position="694"/>
        <end position="713"/>
    </location>
</feature>
<feature type="transmembrane region" description="Helical" evidence="8">
    <location>
        <begin position="277"/>
        <end position="302"/>
    </location>
</feature>
<evidence type="ECO:0000256" key="5">
    <source>
        <dbReference type="ARBA" id="ARBA00022989"/>
    </source>
</evidence>
<comment type="subcellular location">
    <subcellularLocation>
        <location evidence="1">Membrane</location>
        <topology evidence="1">Multi-pass membrane protein</topology>
    </subcellularLocation>
</comment>
<keyword evidence="11" id="KW-1185">Reference proteome</keyword>
<name>A0A4V6I821_STECR</name>
<keyword evidence="5 8" id="KW-1133">Transmembrane helix</keyword>
<sequence length="837" mass="96180">MVSAYFKWLIFCAILNAASGELIAQWAEFNKTYTNKTLPNGDLSIFRYRVKKYDVVRVTIASRDAKPKFPLLAVFREQNSVVSVEVPVSISHYSYHTVSRTLCPFYSHSASNTFLTGNNSFLSVELSSYREVDFNFIASRVTDFMLKLNEKRKVSASASEPIFFQFNVPTDLDSVMVRVDSNDNVCMTVSVQPVECPVFDLGNNVISSGTWQTMAKSASIPIERRLRDKFYVVFVVQPTDKSCSEMSAIMPSGKTRISGDVKNFTLTIEPLPTRDDYVLPIIVTLTFFLVIYFIAVIFVCLVGNYERVQNTRVSREAMSIMNSSQESVSATVQQREDYGTISMVDEVRTVDASTVRVRQPATAANYDTVSQVSDGCSDDDTEVQFSTTVINVALLSQNDYRKTDIKYRRYMWSLLTIAMFYGLPVVQLVLTWQETVRVSGNLDLCYYNYKCARPFFGFSAFNSIFRYSVSLRKGLSDSIAVATNERLSENRSTSCRCSDRIRQHHRTRFSNVGYLLLGFLFLVLVKEQQYRYDTQMTLLRNRMDTAYGVPQHNGIMYAIGIAIMMEGVMSASYHICPSKSNYQFDTAFMYIIGALGMLRIYQIRHPDVNASAHVSFAVMAIFIFLAMCGVYLNGLPFWIVFAVTYTMVMFSVSIQFYYKGRWKFSLSGICTEFKYSCRQLKCYNFILPKHKGRFVFLFFANAINFTYIVIGVKNRPTDFPSFLLFPFTVNLFLYMLYYMLMKYIHKERPVIRSVLFMILSFACWIASMYFFKNTGNDWSITPAQSRDMNHDCIIFNFYDSHDVWHFLSAISVFLSFAVLINIDDDLLSKRRDQITVF</sequence>
<reference evidence="10 11" key="2">
    <citation type="journal article" date="2019" name="G3 (Bethesda)">
        <title>Hybrid Assembly of the Genome of the Entomopathogenic Nematode Steinernema carpocapsae Identifies the X-Chromosome.</title>
        <authorList>
            <person name="Serra L."/>
            <person name="Macchietto M."/>
            <person name="Macias-Munoz A."/>
            <person name="McGill C.J."/>
            <person name="Rodriguez I.M."/>
            <person name="Rodriguez B."/>
            <person name="Murad R."/>
            <person name="Mortazavi A."/>
        </authorList>
    </citation>
    <scope>NUCLEOTIDE SEQUENCE [LARGE SCALE GENOMIC DNA]</scope>
    <source>
        <strain evidence="10 11">ALL</strain>
    </source>
</reference>
<evidence type="ECO:0000313" key="11">
    <source>
        <dbReference type="Proteomes" id="UP000298663"/>
    </source>
</evidence>
<dbReference type="OrthoDB" id="416618at2759"/>
<evidence type="ECO:0000256" key="1">
    <source>
        <dbReference type="ARBA" id="ARBA00004141"/>
    </source>
</evidence>
<evidence type="ECO:0008006" key="12">
    <source>
        <dbReference type="Google" id="ProtNLM"/>
    </source>
</evidence>
<dbReference type="InterPro" id="IPR025958">
    <property type="entry name" value="SID1_TM_fam"/>
</dbReference>
<feature type="transmembrane region" description="Helical" evidence="8">
    <location>
        <begin position="638"/>
        <end position="658"/>
    </location>
</feature>
<dbReference type="Pfam" id="PF13965">
    <property type="entry name" value="SID-1_RNA_chan"/>
    <property type="match status" value="2"/>
</dbReference>
<keyword evidence="7" id="KW-0325">Glycoprotein</keyword>
<keyword evidence="3 8" id="KW-0812">Transmembrane</keyword>
<evidence type="ECO:0000256" key="3">
    <source>
        <dbReference type="ARBA" id="ARBA00022692"/>
    </source>
</evidence>
<comment type="similarity">
    <text evidence="2">Belongs to the SID1 family.</text>
</comment>
<dbReference type="PANTHER" id="PTHR12185">
    <property type="entry name" value="SID1 TRANSMEMBRANE FAMILY MEMEBER"/>
    <property type="match status" value="1"/>
</dbReference>
<dbReference type="AlphaFoldDB" id="A0A4V6I821"/>
<proteinExistence type="inferred from homology"/>
<protein>
    <recommendedName>
        <fullName evidence="12">SID1 transmembrane family member 1</fullName>
    </recommendedName>
</protein>
<feature type="transmembrane region" description="Helical" evidence="8">
    <location>
        <begin position="719"/>
        <end position="738"/>
    </location>
</feature>
<evidence type="ECO:0000256" key="8">
    <source>
        <dbReference type="SAM" id="Phobius"/>
    </source>
</evidence>
<evidence type="ECO:0000313" key="10">
    <source>
        <dbReference type="EMBL" id="TMS36453.1"/>
    </source>
</evidence>
<dbReference type="STRING" id="34508.A0A4V6I821"/>
<evidence type="ECO:0000256" key="9">
    <source>
        <dbReference type="SAM" id="SignalP"/>
    </source>
</evidence>
<feature type="transmembrane region" description="Helical" evidence="8">
    <location>
        <begin position="613"/>
        <end position="632"/>
    </location>
</feature>
<gene>
    <name evidence="10" type="ORF">L596_003611</name>
</gene>
<comment type="caution">
    <text evidence="10">The sequence shown here is derived from an EMBL/GenBank/DDBJ whole genome shotgun (WGS) entry which is preliminary data.</text>
</comment>
<organism evidence="10 11">
    <name type="scientific">Steinernema carpocapsae</name>
    <name type="common">Entomopathogenic nematode</name>
    <dbReference type="NCBI Taxonomy" id="34508"/>
    <lineage>
        <taxon>Eukaryota</taxon>
        <taxon>Metazoa</taxon>
        <taxon>Ecdysozoa</taxon>
        <taxon>Nematoda</taxon>
        <taxon>Chromadorea</taxon>
        <taxon>Rhabditida</taxon>
        <taxon>Tylenchina</taxon>
        <taxon>Panagrolaimomorpha</taxon>
        <taxon>Strongyloidoidea</taxon>
        <taxon>Steinernematidae</taxon>
        <taxon>Steinernema</taxon>
    </lineage>
</organism>
<feature type="transmembrane region" description="Helical" evidence="8">
    <location>
        <begin position="508"/>
        <end position="525"/>
    </location>
</feature>
<dbReference type="GO" id="GO:0051033">
    <property type="term" value="F:RNA transmembrane transporter activity"/>
    <property type="evidence" value="ECO:0007669"/>
    <property type="project" value="TreeGrafter"/>
</dbReference>
<evidence type="ECO:0000256" key="7">
    <source>
        <dbReference type="ARBA" id="ARBA00023180"/>
    </source>
</evidence>
<dbReference type="EMBL" id="AZBU02000001">
    <property type="protein sequence ID" value="TMS36453.1"/>
    <property type="molecule type" value="Genomic_DNA"/>
</dbReference>
<keyword evidence="4 9" id="KW-0732">Signal</keyword>